<organism evidence="3">
    <name type="scientific">Solanum lycopersicum</name>
    <name type="common">Tomato</name>
    <name type="synonym">Lycopersicon esculentum</name>
    <dbReference type="NCBI Taxonomy" id="4081"/>
    <lineage>
        <taxon>Eukaryota</taxon>
        <taxon>Viridiplantae</taxon>
        <taxon>Streptophyta</taxon>
        <taxon>Embryophyta</taxon>
        <taxon>Tracheophyta</taxon>
        <taxon>Spermatophyta</taxon>
        <taxon>Magnoliopsida</taxon>
        <taxon>eudicotyledons</taxon>
        <taxon>Gunneridae</taxon>
        <taxon>Pentapetalae</taxon>
        <taxon>asterids</taxon>
        <taxon>lamiids</taxon>
        <taxon>Solanales</taxon>
        <taxon>Solanaceae</taxon>
        <taxon>Solanoideae</taxon>
        <taxon>Solaneae</taxon>
        <taxon>Solanum</taxon>
        <taxon>Solanum subgen. Lycopersicon</taxon>
    </lineage>
</organism>
<dbReference type="PROSITE" id="PS51767">
    <property type="entry name" value="PEPTIDASE_A1"/>
    <property type="match status" value="1"/>
</dbReference>
<dbReference type="SUPFAM" id="SSF50630">
    <property type="entry name" value="Acid proteases"/>
    <property type="match status" value="1"/>
</dbReference>
<evidence type="ECO:0000256" key="1">
    <source>
        <dbReference type="ARBA" id="ARBA00007447"/>
    </source>
</evidence>
<dbReference type="InterPro" id="IPR032799">
    <property type="entry name" value="TAXi_C"/>
</dbReference>
<dbReference type="PANTHER" id="PTHR13683:SF875">
    <property type="entry name" value="EUKARYOTIC ASPARTYL PROTEASE FAMILY PROTEIN"/>
    <property type="match status" value="1"/>
</dbReference>
<dbReference type="PhylomeDB" id="K4ATW9"/>
<protein>
    <recommendedName>
        <fullName evidence="2">Peptidase A1 domain-containing protein</fullName>
    </recommendedName>
</protein>
<reference evidence="3" key="1">
    <citation type="journal article" date="2012" name="Nature">
        <title>The tomato genome sequence provides insights into fleshy fruit evolution.</title>
        <authorList>
            <consortium name="Tomato Genome Consortium"/>
        </authorList>
    </citation>
    <scope>NUCLEOTIDE SEQUENCE [LARGE SCALE GENOMIC DNA]</scope>
    <source>
        <strain evidence="3">cv. Heinz 1706</strain>
    </source>
</reference>
<dbReference type="InterPro" id="IPR033121">
    <property type="entry name" value="PEPTIDASE_A1"/>
</dbReference>
<name>K4ATW9_SOLLC</name>
<keyword evidence="4" id="KW-1185">Reference proteome</keyword>
<dbReference type="PANTHER" id="PTHR13683">
    <property type="entry name" value="ASPARTYL PROTEASES"/>
    <property type="match status" value="1"/>
</dbReference>
<dbReference type="InParanoid" id="K4ATW9"/>
<dbReference type="HOGENOM" id="CLU_1028206_0_0_1"/>
<dbReference type="GO" id="GO:0004190">
    <property type="term" value="F:aspartic-type endopeptidase activity"/>
    <property type="evidence" value="ECO:0007669"/>
    <property type="project" value="InterPro"/>
</dbReference>
<feature type="domain" description="Peptidase A1" evidence="2">
    <location>
        <begin position="1"/>
        <end position="229"/>
    </location>
</feature>
<accession>K4ATW9</accession>
<dbReference type="Pfam" id="PF14541">
    <property type="entry name" value="TAXi_C"/>
    <property type="match status" value="1"/>
</dbReference>
<sequence>MNFYDAANSSIPSVISCSASVFTSDECIETNQCSYSLHYADNSGLLAYFASDLFYFHKILRTSLIAKSSTTIIFGGHYNVYLQSIFVHERILPIDPEAFANSGDRGTIVDFDTSLVYLVTEAYESVVNAINVVVSPSAKQSHQQSSHAISFLQENIAEVFPTISLNFAGDASMNLTPTDYFKDMGFVDGAAKWCIHFIRRNLSLTTLGDIVLKDRIIVYDLARQRIGWANYNCSLPVNISITSDTYDVTQASTIYHMLGLILLILNLFWSQ</sequence>
<dbReference type="Gene3D" id="2.40.70.10">
    <property type="entry name" value="Acid Proteases"/>
    <property type="match status" value="1"/>
</dbReference>
<dbReference type="PaxDb" id="4081-Solyc01g011310.1.1"/>
<dbReference type="InterPro" id="IPR001461">
    <property type="entry name" value="Aspartic_peptidase_A1"/>
</dbReference>
<dbReference type="InterPro" id="IPR021109">
    <property type="entry name" value="Peptidase_aspartic_dom_sf"/>
</dbReference>
<dbReference type="EnsemblPlants" id="Solyc01g011310.1.1">
    <property type="protein sequence ID" value="Solyc01g011310.1.1"/>
    <property type="gene ID" value="Solyc01g011310.1"/>
</dbReference>
<dbReference type="Gramene" id="Solyc01g011310.1.1">
    <property type="protein sequence ID" value="Solyc01g011310.1.1"/>
    <property type="gene ID" value="Solyc01g011310.1"/>
</dbReference>
<dbReference type="STRING" id="4081.K4ATW9"/>
<evidence type="ECO:0000313" key="4">
    <source>
        <dbReference type="Proteomes" id="UP000004994"/>
    </source>
</evidence>
<dbReference type="Proteomes" id="UP000004994">
    <property type="component" value="Chromosome 1"/>
</dbReference>
<proteinExistence type="inferred from homology"/>
<evidence type="ECO:0000313" key="3">
    <source>
        <dbReference type="EnsemblPlants" id="Solyc01g011310.1.1"/>
    </source>
</evidence>
<comment type="similarity">
    <text evidence="1">Belongs to the peptidase A1 family.</text>
</comment>
<reference evidence="3" key="2">
    <citation type="submission" date="2015-06" db="UniProtKB">
        <authorList>
            <consortium name="EnsemblPlants"/>
        </authorList>
    </citation>
    <scope>IDENTIFICATION</scope>
    <source>
        <strain evidence="3">cv. Heinz 1706</strain>
    </source>
</reference>
<dbReference type="AlphaFoldDB" id="K4ATW9"/>
<dbReference type="GO" id="GO:0006508">
    <property type="term" value="P:proteolysis"/>
    <property type="evidence" value="ECO:0007669"/>
    <property type="project" value="InterPro"/>
</dbReference>
<dbReference type="eggNOG" id="KOG1339">
    <property type="taxonomic scope" value="Eukaryota"/>
</dbReference>
<evidence type="ECO:0000259" key="2">
    <source>
        <dbReference type="PROSITE" id="PS51767"/>
    </source>
</evidence>